<dbReference type="InParanoid" id="A8PXH3"/>
<dbReference type="VEuPathDB" id="FungiDB:MGL_1447"/>
<reference evidence="2 3" key="1">
    <citation type="journal article" date="2007" name="Proc. Natl. Acad. Sci. U.S.A.">
        <title>Dandruff-associated Malassezia genomes reveal convergent and divergent virulence traits shared with plant and human fungal pathogens.</title>
        <authorList>
            <person name="Xu J."/>
            <person name="Saunders C.W."/>
            <person name="Hu P."/>
            <person name="Grant R.A."/>
            <person name="Boekhout T."/>
            <person name="Kuramae E.E."/>
            <person name="Kronstad J.W."/>
            <person name="Deangelis Y.M."/>
            <person name="Reeder N.L."/>
            <person name="Johnstone K.R."/>
            <person name="Leland M."/>
            <person name="Fieno A.M."/>
            <person name="Begley W.M."/>
            <person name="Sun Y."/>
            <person name="Lacey M.P."/>
            <person name="Chaudhary T."/>
            <person name="Keough T."/>
            <person name="Chu L."/>
            <person name="Sears R."/>
            <person name="Yuan B."/>
            <person name="Dawson T.L.Jr."/>
        </authorList>
    </citation>
    <scope>NUCLEOTIDE SEQUENCE [LARGE SCALE GENOMIC DNA]</scope>
    <source>
        <strain evidence="3">ATCC MYA-4612 / CBS 7966</strain>
    </source>
</reference>
<proteinExistence type="predicted"/>
<dbReference type="EMBL" id="AAYY01000004">
    <property type="protein sequence ID" value="EDP44050.1"/>
    <property type="molecule type" value="Genomic_DNA"/>
</dbReference>
<feature type="region of interest" description="Disordered" evidence="1">
    <location>
        <begin position="119"/>
        <end position="169"/>
    </location>
</feature>
<evidence type="ECO:0000313" key="3">
    <source>
        <dbReference type="Proteomes" id="UP000008837"/>
    </source>
</evidence>
<gene>
    <name evidence="2" type="ORF">MGL_1447</name>
</gene>
<organism evidence="2 3">
    <name type="scientific">Malassezia globosa (strain ATCC MYA-4612 / CBS 7966)</name>
    <name type="common">Dandruff-associated fungus</name>
    <dbReference type="NCBI Taxonomy" id="425265"/>
    <lineage>
        <taxon>Eukaryota</taxon>
        <taxon>Fungi</taxon>
        <taxon>Dikarya</taxon>
        <taxon>Basidiomycota</taxon>
        <taxon>Ustilaginomycotina</taxon>
        <taxon>Malasseziomycetes</taxon>
        <taxon>Malasseziales</taxon>
        <taxon>Malasseziaceae</taxon>
        <taxon>Malassezia</taxon>
    </lineage>
</organism>
<keyword evidence="3" id="KW-1185">Reference proteome</keyword>
<dbReference type="KEGG" id="mgl:MGL_1447"/>
<dbReference type="STRING" id="425265.A8PXH3"/>
<dbReference type="AlphaFoldDB" id="A8PXH3"/>
<comment type="caution">
    <text evidence="2">The sequence shown here is derived from an EMBL/GenBank/DDBJ whole genome shotgun (WGS) entry which is preliminary data.</text>
</comment>
<evidence type="ECO:0000313" key="2">
    <source>
        <dbReference type="EMBL" id="EDP44050.1"/>
    </source>
</evidence>
<dbReference type="Proteomes" id="UP000008837">
    <property type="component" value="Unassembled WGS sequence"/>
</dbReference>
<dbReference type="GeneID" id="5855571"/>
<sequence length="169" mass="18443">MLSAERRSSDDQNARWYAPHDDHILLQRIRAQGKPSAADIDFDQLVTPDWQWPMYVIKKHWIVMLRKRVPPDFHGSFAELLDLLSRHVPSPEEYKMLASGRRPASNSNSTANALANVRKDVQSPASTLDDASGTVPHLVASTPSAPLGPSGQAPTPPPPAPPPAPPSPP</sequence>
<evidence type="ECO:0000256" key="1">
    <source>
        <dbReference type="SAM" id="MobiDB-lite"/>
    </source>
</evidence>
<protein>
    <submittedName>
        <fullName evidence="2">Uncharacterized protein</fullName>
    </submittedName>
</protein>
<accession>A8PXH3</accession>
<dbReference type="RefSeq" id="XP_001731264.1">
    <property type="nucleotide sequence ID" value="XM_001731212.1"/>
</dbReference>
<name>A8PXH3_MALGO</name>
<feature type="compositionally biased region" description="Pro residues" evidence="1">
    <location>
        <begin position="154"/>
        <end position="169"/>
    </location>
</feature>
<dbReference type="OrthoDB" id="39591at2759"/>